<keyword evidence="4" id="KW-0479">Metal-binding</keyword>
<feature type="domain" description="Nitrite/Sulfite reductase ferredoxin-like" evidence="9">
    <location>
        <begin position="6"/>
        <end position="68"/>
    </location>
</feature>
<proteinExistence type="inferred from homology"/>
<dbReference type="Pfam" id="PF03460">
    <property type="entry name" value="NIR_SIR_ferr"/>
    <property type="match status" value="1"/>
</dbReference>
<evidence type="ECO:0000256" key="4">
    <source>
        <dbReference type="ARBA" id="ARBA00022723"/>
    </source>
</evidence>
<keyword evidence="6" id="KW-0408">Iron</keyword>
<dbReference type="AlphaFoldDB" id="A0A1C3JVP0"/>
<evidence type="ECO:0000256" key="3">
    <source>
        <dbReference type="ARBA" id="ARBA00022617"/>
    </source>
</evidence>
<dbReference type="PANTHER" id="PTHR32439:SF0">
    <property type="entry name" value="FERREDOXIN--NITRITE REDUCTASE, CHLOROPLASTIC"/>
    <property type="match status" value="1"/>
</dbReference>
<dbReference type="Proteomes" id="UP000092840">
    <property type="component" value="Unassembled WGS sequence"/>
</dbReference>
<dbReference type="PANTHER" id="PTHR32439">
    <property type="entry name" value="FERREDOXIN--NITRITE REDUCTASE, CHLOROPLASTIC"/>
    <property type="match status" value="1"/>
</dbReference>
<dbReference type="Pfam" id="PF01077">
    <property type="entry name" value="NIR_SIR"/>
    <property type="match status" value="1"/>
</dbReference>
<reference evidence="11 12" key="1">
    <citation type="submission" date="2016-06" db="EMBL/GenBank/DDBJ databases">
        <authorList>
            <person name="Rodrigo-Torres L."/>
            <person name="Arahal D.R."/>
        </authorList>
    </citation>
    <scope>NUCLEOTIDE SEQUENCE [LARGE SCALE GENOMIC DNA]</scope>
    <source>
        <strain evidence="11 12">CECT 5116</strain>
    </source>
</reference>
<dbReference type="Proteomes" id="UP000092871">
    <property type="component" value="Unassembled WGS sequence"/>
</dbReference>
<dbReference type="GO" id="GO:0050311">
    <property type="term" value="F:sulfite reductase (ferredoxin) activity"/>
    <property type="evidence" value="ECO:0007669"/>
    <property type="project" value="UniProtKB-EC"/>
</dbReference>
<dbReference type="InterPro" id="IPR051329">
    <property type="entry name" value="NIR_SIR_4Fe-4S"/>
</dbReference>
<evidence type="ECO:0000313" key="12">
    <source>
        <dbReference type="Proteomes" id="UP000092840"/>
    </source>
</evidence>
<evidence type="ECO:0000256" key="6">
    <source>
        <dbReference type="ARBA" id="ARBA00023004"/>
    </source>
</evidence>
<dbReference type="GO" id="GO:0020037">
    <property type="term" value="F:heme binding"/>
    <property type="evidence" value="ECO:0007669"/>
    <property type="project" value="InterPro"/>
</dbReference>
<evidence type="ECO:0000259" key="8">
    <source>
        <dbReference type="Pfam" id="PF01077"/>
    </source>
</evidence>
<gene>
    <name evidence="10" type="primary">sir_3</name>
    <name evidence="11" type="synonym">sir_1</name>
    <name evidence="10" type="ORF">MGA5115_03440</name>
    <name evidence="11" type="ORF">MGA5116_01555</name>
</gene>
<dbReference type="GO" id="GO:0051539">
    <property type="term" value="F:4 iron, 4 sulfur cluster binding"/>
    <property type="evidence" value="ECO:0007669"/>
    <property type="project" value="UniProtKB-KW"/>
</dbReference>
<dbReference type="InterPro" id="IPR036136">
    <property type="entry name" value="Nit/Sulf_reduc_fer-like_dom_sf"/>
</dbReference>
<name>A0A1C3JVP0_9GAMM</name>
<evidence type="ECO:0000259" key="9">
    <source>
        <dbReference type="Pfam" id="PF03460"/>
    </source>
</evidence>
<evidence type="ECO:0000256" key="5">
    <source>
        <dbReference type="ARBA" id="ARBA00023002"/>
    </source>
</evidence>
<dbReference type="InterPro" id="IPR006067">
    <property type="entry name" value="NO2/SO3_Rdtase_4Fe4S_dom"/>
</dbReference>
<keyword evidence="5 10" id="KW-0560">Oxidoreductase</keyword>
<dbReference type="InterPro" id="IPR005117">
    <property type="entry name" value="NiRdtase/SiRdtase_haem-b_fer"/>
</dbReference>
<comment type="similarity">
    <text evidence="1">Belongs to the nitrite and sulfite reductase 4Fe-4S domain family.</text>
</comment>
<evidence type="ECO:0000256" key="7">
    <source>
        <dbReference type="ARBA" id="ARBA00023014"/>
    </source>
</evidence>
<feature type="domain" description="Nitrite/sulphite reductase 4Fe-4S" evidence="8">
    <location>
        <begin position="84"/>
        <end position="150"/>
    </location>
</feature>
<accession>A0A1C3JVP0</accession>
<keyword evidence="12" id="KW-1185">Reference proteome</keyword>
<dbReference type="GO" id="GO:0046872">
    <property type="term" value="F:metal ion binding"/>
    <property type="evidence" value="ECO:0007669"/>
    <property type="project" value="UniProtKB-KW"/>
</dbReference>
<keyword evidence="3" id="KW-0349">Heme</keyword>
<evidence type="ECO:0000256" key="1">
    <source>
        <dbReference type="ARBA" id="ARBA00010429"/>
    </source>
</evidence>
<dbReference type="Gene3D" id="3.90.480.20">
    <property type="match status" value="1"/>
</dbReference>
<evidence type="ECO:0000313" key="10">
    <source>
        <dbReference type="EMBL" id="SBT19278.1"/>
    </source>
</evidence>
<evidence type="ECO:0000313" key="11">
    <source>
        <dbReference type="EMBL" id="SBT20968.1"/>
    </source>
</evidence>
<dbReference type="InterPro" id="IPR045854">
    <property type="entry name" value="NO2/SO3_Rdtase_4Fe4S_sf"/>
</dbReference>
<evidence type="ECO:0000313" key="13">
    <source>
        <dbReference type="Proteomes" id="UP000092871"/>
    </source>
</evidence>
<evidence type="ECO:0000256" key="2">
    <source>
        <dbReference type="ARBA" id="ARBA00022485"/>
    </source>
</evidence>
<organism evidence="10 13">
    <name type="scientific">Marinomonas gallaica</name>
    <dbReference type="NCBI Taxonomy" id="1806667"/>
    <lineage>
        <taxon>Bacteria</taxon>
        <taxon>Pseudomonadati</taxon>
        <taxon>Pseudomonadota</taxon>
        <taxon>Gammaproteobacteria</taxon>
        <taxon>Oceanospirillales</taxon>
        <taxon>Oceanospirillaceae</taxon>
        <taxon>Marinomonas</taxon>
    </lineage>
</organism>
<keyword evidence="2" id="KW-0004">4Fe-4S</keyword>
<sequence>MLLYLQKHAYMLRVAIPYGVSSANQLRALAYISDTFDKCYGHFTTRQNIQFNWVKLPEVPDILAYLAEHDMHAIQTSGNVVRNVNVTTKAFAGVAEDEVYDPRIFAEIIRQWSTINPEFLFLPRKFKIAVSATQEDRAAVRIHDVGLYLHRD</sequence>
<dbReference type="EMBL" id="FLRA01000031">
    <property type="protein sequence ID" value="SBT19278.1"/>
    <property type="molecule type" value="Genomic_DNA"/>
</dbReference>
<dbReference type="RefSeq" id="WP_306455685.1">
    <property type="nucleotide sequence ID" value="NZ_FLRA01000031.1"/>
</dbReference>
<dbReference type="EMBL" id="FLRB01000010">
    <property type="protein sequence ID" value="SBT20968.1"/>
    <property type="molecule type" value="Genomic_DNA"/>
</dbReference>
<dbReference type="EC" id="1.8.7.1" evidence="10"/>
<dbReference type="SUPFAM" id="SSF55124">
    <property type="entry name" value="Nitrite/Sulfite reductase N-terminal domain-like"/>
    <property type="match status" value="1"/>
</dbReference>
<protein>
    <submittedName>
        <fullName evidence="10">Sulfite reductase [ferredoxin]</fullName>
        <ecNumber evidence="10">1.8.7.1</ecNumber>
    </submittedName>
</protein>
<keyword evidence="7" id="KW-0411">Iron-sulfur</keyword>
<dbReference type="SUPFAM" id="SSF56014">
    <property type="entry name" value="Nitrite and sulphite reductase 4Fe-4S domain-like"/>
    <property type="match status" value="1"/>
</dbReference>
<reference evidence="10 13" key="2">
    <citation type="submission" date="2016-06" db="EMBL/GenBank/DDBJ databases">
        <authorList>
            <person name="Kjaerup R.B."/>
            <person name="Dalgaard T.S."/>
            <person name="Juul-Madsen H.R."/>
        </authorList>
    </citation>
    <scope>NUCLEOTIDE SEQUENCE [LARGE SCALE GENOMIC DNA]</scope>
    <source>
        <strain evidence="10 13">CECT 5115</strain>
    </source>
</reference>